<accession>A0A8S2VMT1</accession>
<dbReference type="Proteomes" id="UP000681967">
    <property type="component" value="Unassembled WGS sequence"/>
</dbReference>
<evidence type="ECO:0000313" key="1">
    <source>
        <dbReference type="EMBL" id="CAF4408775.1"/>
    </source>
</evidence>
<dbReference type="EMBL" id="CAJOBH010057399">
    <property type="protein sequence ID" value="CAF4408775.1"/>
    <property type="molecule type" value="Genomic_DNA"/>
</dbReference>
<organism evidence="1 2">
    <name type="scientific">Rotaria magnacalcarata</name>
    <dbReference type="NCBI Taxonomy" id="392030"/>
    <lineage>
        <taxon>Eukaryota</taxon>
        <taxon>Metazoa</taxon>
        <taxon>Spiralia</taxon>
        <taxon>Gnathifera</taxon>
        <taxon>Rotifera</taxon>
        <taxon>Eurotatoria</taxon>
        <taxon>Bdelloidea</taxon>
        <taxon>Philodinida</taxon>
        <taxon>Philodinidae</taxon>
        <taxon>Rotaria</taxon>
    </lineage>
</organism>
<evidence type="ECO:0000313" key="2">
    <source>
        <dbReference type="Proteomes" id="UP000681967"/>
    </source>
</evidence>
<comment type="caution">
    <text evidence="1">The sequence shown here is derived from an EMBL/GenBank/DDBJ whole genome shotgun (WGS) entry which is preliminary data.</text>
</comment>
<feature type="non-terminal residue" evidence="1">
    <location>
        <position position="1"/>
    </location>
</feature>
<sequence>LPNSLHHQSDENLTKLACKWKSQCRLRTDRSHCDRFYHPGDQQHENHQQESVPRTPCEWGSDCNDHRHEHRAKFSHSHDDKQSDQKRKRCSYGVNCLKQFSDKGHHHNLKYSHPCRFAELCEHPEEHLTHKPQQVSNCKYDKSCRHLDDPMHRSKYRHTDLPYFLIPCQNQDKCHDTSKEHRSKYSHGEEVFETNARTKDSNRDRLTQCEWGSQCRHITDADHCRMYSHLSDNQHRNGRLIHCQWKEKCHDLSSYHRAKYSHPST</sequence>
<proteinExistence type="predicted"/>
<reference evidence="1" key="1">
    <citation type="submission" date="2021-02" db="EMBL/GenBank/DDBJ databases">
        <authorList>
            <person name="Nowell W R."/>
        </authorList>
    </citation>
    <scope>NUCLEOTIDE SEQUENCE</scope>
</reference>
<name>A0A8S2VMT1_9BILA</name>
<gene>
    <name evidence="1" type="ORF">BYL167_LOCUS31894</name>
</gene>
<protein>
    <submittedName>
        <fullName evidence="1">Uncharacterized protein</fullName>
    </submittedName>
</protein>
<dbReference type="AlphaFoldDB" id="A0A8S2VMT1"/>